<evidence type="ECO:0000313" key="21">
    <source>
        <dbReference type="Proteomes" id="UP000315289"/>
    </source>
</evidence>
<comment type="caution">
    <text evidence="20">The sequence shown here is derived from an EMBL/GenBank/DDBJ whole genome shotgun (WGS) entry which is preliminary data.</text>
</comment>
<dbReference type="CDD" id="cd04601">
    <property type="entry name" value="CBS_pair_IMPDH"/>
    <property type="match status" value="1"/>
</dbReference>
<dbReference type="Gene3D" id="3.20.20.70">
    <property type="entry name" value="Aldolase class I"/>
    <property type="match status" value="1"/>
</dbReference>
<dbReference type="EC" id="1.1.1.205" evidence="13 18"/>
<feature type="binding site" evidence="13">
    <location>
        <begin position="365"/>
        <end position="366"/>
    </location>
    <ligand>
        <name>IMP</name>
        <dbReference type="ChEBI" id="CHEBI:58053"/>
    </ligand>
</feature>
<feature type="binding site" evidence="13">
    <location>
        <position position="307"/>
    </location>
    <ligand>
        <name>IMP</name>
        <dbReference type="ChEBI" id="CHEBI:58053"/>
    </ligand>
</feature>
<evidence type="ECO:0000256" key="12">
    <source>
        <dbReference type="ARBA" id="ARBA00048028"/>
    </source>
</evidence>
<dbReference type="SUPFAM" id="SSF54631">
    <property type="entry name" value="CBS-domain pair"/>
    <property type="match status" value="1"/>
</dbReference>
<organism evidence="20 21">
    <name type="scientific">Candidatus Nitrosocosmicus arcticus</name>
    <dbReference type="NCBI Taxonomy" id="2035267"/>
    <lineage>
        <taxon>Archaea</taxon>
        <taxon>Nitrososphaerota</taxon>
        <taxon>Nitrososphaeria</taxon>
        <taxon>Nitrososphaerales</taxon>
        <taxon>Nitrososphaeraceae</taxon>
        <taxon>Candidatus Nitrosocosmicus</taxon>
    </lineage>
</organism>
<dbReference type="GO" id="GO:0000166">
    <property type="term" value="F:nucleotide binding"/>
    <property type="evidence" value="ECO:0007669"/>
    <property type="project" value="UniProtKB-UniRule"/>
</dbReference>
<evidence type="ECO:0000256" key="2">
    <source>
        <dbReference type="ARBA" id="ARBA00005502"/>
    </source>
</evidence>
<evidence type="ECO:0000256" key="5">
    <source>
        <dbReference type="ARBA" id="ARBA00022737"/>
    </source>
</evidence>
<dbReference type="InterPro" id="IPR000644">
    <property type="entry name" value="CBS_dom"/>
</dbReference>
<dbReference type="AlphaFoldDB" id="A0A557SSC0"/>
<comment type="subunit">
    <text evidence="3 13">Homotetramer.</text>
</comment>
<comment type="cofactor">
    <cofactor evidence="1 13">
        <name>K(+)</name>
        <dbReference type="ChEBI" id="CHEBI:29103"/>
    </cofactor>
</comment>
<dbReference type="PANTHER" id="PTHR11911">
    <property type="entry name" value="INOSINE-5-MONOPHOSPHATE DEHYDROGENASE RELATED"/>
    <property type="match status" value="1"/>
</dbReference>
<evidence type="ECO:0000256" key="3">
    <source>
        <dbReference type="ARBA" id="ARBA00011881"/>
    </source>
</evidence>
<dbReference type="Pfam" id="PF00571">
    <property type="entry name" value="CBS"/>
    <property type="match status" value="2"/>
</dbReference>
<feature type="binding site" evidence="13">
    <location>
        <position position="477"/>
    </location>
    <ligand>
        <name>K(+)</name>
        <dbReference type="ChEBI" id="CHEBI:29103"/>
        <note>ligand shared between two tetrameric partners</note>
    </ligand>
</feature>
<sequence>MIWIKVILYFKEGLTFDDVLLVPKKSPIVSRSQTSLKTRLSSNVSLNIPIISANMDSVTESRMAIALAREGGVGIIHRFMTIQDQVEQVLKVKRSESVVIEQPYTIDPDSTIKEANSVMSENGISGLLVRDSNNKLCGILTRRDTVFERNLNVLVSDLMTKDVVSAKVGTTIEQAKEILHRNKIEKLPVINENGEISGLITGKDILKMEEYPNASKDKKGRLLVGAAVGVKGDYLERTESLLNNGADVIVVDIAHGHSDNAINTVKLIKKAFPSCELIAGNIATGRGTEDLIRAGVDAVKVGVGSGSICITRIVTGSGVPQLTAIIDSVKMGKKYDIPIISDGGTRTSGDMTKALAAGSSSVMIGSMFGGTDESPGKTLVKNGKKYKMYRGMASFYAALGRRYRENPDSSSDNEDLNDYVPEGVEAMVPYKGSVIEIIRQLVGGVRSGLSYCGANTIGEMQENAEFIKITLAGYKESHPHDVDVI</sequence>
<evidence type="ECO:0000313" key="20">
    <source>
        <dbReference type="EMBL" id="TVP39496.1"/>
    </source>
</evidence>
<dbReference type="CDD" id="cd00381">
    <property type="entry name" value="IMPDH"/>
    <property type="match status" value="1"/>
</dbReference>
<dbReference type="PROSITE" id="PS00487">
    <property type="entry name" value="IMP_DH_GMP_RED"/>
    <property type="match status" value="1"/>
</dbReference>
<feature type="binding site" evidence="13">
    <location>
        <position position="478"/>
    </location>
    <ligand>
        <name>K(+)</name>
        <dbReference type="ChEBI" id="CHEBI:29103"/>
        <note>ligand shared between two tetrameric partners</note>
    </ligand>
</feature>
<dbReference type="SUPFAM" id="SSF51412">
    <property type="entry name" value="Inosine monophosphate dehydrogenase (IMPDH)"/>
    <property type="match status" value="1"/>
</dbReference>
<comment type="similarity">
    <text evidence="2 13 17">Belongs to the IMPDH/GMPR family.</text>
</comment>
<name>A0A557SSC0_9ARCH</name>
<dbReference type="PROSITE" id="PS51371">
    <property type="entry name" value="CBS"/>
    <property type="match status" value="2"/>
</dbReference>
<feature type="binding site" evidence="13 14">
    <location>
        <begin position="302"/>
        <end position="304"/>
    </location>
    <ligand>
        <name>NAD(+)</name>
        <dbReference type="ChEBI" id="CHEBI:57540"/>
    </ligand>
</feature>
<dbReference type="GO" id="GO:0003938">
    <property type="term" value="F:IMP dehydrogenase activity"/>
    <property type="evidence" value="ECO:0007669"/>
    <property type="project" value="UniProtKB-UniRule"/>
</dbReference>
<keyword evidence="10 13" id="KW-0520">NAD</keyword>
<dbReference type="EMBL" id="VOAH01000015">
    <property type="protein sequence ID" value="TVP39496.1"/>
    <property type="molecule type" value="Genomic_DNA"/>
</dbReference>
<feature type="binding site" evidence="13">
    <location>
        <position position="476"/>
    </location>
    <ligand>
        <name>K(+)</name>
        <dbReference type="ChEBI" id="CHEBI:29103"/>
        <note>ligand shared between two tetrameric partners</note>
    </ligand>
</feature>
<keyword evidence="9 13" id="KW-0560">Oxidoreductase</keyword>
<comment type="activity regulation">
    <text evidence="13">Mycophenolic acid (MPA) is a non-competitive inhibitor that prevents formation of the closed enzyme conformation by binding to the same site as the amobile flap. In contrast, mizoribine monophosphate (MZP) is a competitive inhibitor that induces the closed conformation. MPA is a potent inhibitor of mammalian IMPDHs but a poor inhibitor of the bacterial enzymes. MZP is a more potent inhibitor of bacterial IMPDH.</text>
</comment>
<feature type="active site" description="Proton acceptor" evidence="13">
    <location>
        <position position="402"/>
    </location>
</feature>
<dbReference type="GO" id="GO:0046872">
    <property type="term" value="F:metal ion binding"/>
    <property type="evidence" value="ECO:0007669"/>
    <property type="project" value="UniProtKB-UniRule"/>
</dbReference>
<comment type="catalytic activity">
    <reaction evidence="12 13 18">
        <text>IMP + NAD(+) + H2O = XMP + NADH + H(+)</text>
        <dbReference type="Rhea" id="RHEA:11708"/>
        <dbReference type="ChEBI" id="CHEBI:15377"/>
        <dbReference type="ChEBI" id="CHEBI:15378"/>
        <dbReference type="ChEBI" id="CHEBI:57464"/>
        <dbReference type="ChEBI" id="CHEBI:57540"/>
        <dbReference type="ChEBI" id="CHEBI:57945"/>
        <dbReference type="ChEBI" id="CHEBI:58053"/>
        <dbReference type="EC" id="1.1.1.205"/>
    </reaction>
</comment>
<dbReference type="InterPro" id="IPR015875">
    <property type="entry name" value="IMP_DH/GMP_Rdtase_CS"/>
</dbReference>
<dbReference type="FunFam" id="3.20.20.70:FF:000003">
    <property type="entry name" value="GMP reductase"/>
    <property type="match status" value="1"/>
</dbReference>
<dbReference type="GO" id="GO:0006183">
    <property type="term" value="P:GTP biosynthetic process"/>
    <property type="evidence" value="ECO:0007669"/>
    <property type="project" value="TreeGrafter"/>
</dbReference>
<evidence type="ECO:0000256" key="9">
    <source>
        <dbReference type="ARBA" id="ARBA00023002"/>
    </source>
</evidence>
<feature type="domain" description="CBS" evidence="19">
    <location>
        <begin position="99"/>
        <end position="158"/>
    </location>
</feature>
<comment type="pathway">
    <text evidence="13 18">Purine metabolism; XMP biosynthesis via de novo pathway; XMP from IMP: step 1/1.</text>
</comment>
<evidence type="ECO:0000256" key="13">
    <source>
        <dbReference type="HAMAP-Rule" id="MF_01964"/>
    </source>
</evidence>
<evidence type="ECO:0000256" key="10">
    <source>
        <dbReference type="ARBA" id="ARBA00023027"/>
    </source>
</evidence>
<dbReference type="NCBIfam" id="TIGR01302">
    <property type="entry name" value="IMP_dehydrog"/>
    <property type="match status" value="1"/>
</dbReference>
<evidence type="ECO:0000259" key="19">
    <source>
        <dbReference type="PROSITE" id="PS51371"/>
    </source>
</evidence>
<evidence type="ECO:0000256" key="4">
    <source>
        <dbReference type="ARBA" id="ARBA00022723"/>
    </source>
</evidence>
<feature type="binding site" evidence="13">
    <location>
        <begin position="389"/>
        <end position="393"/>
    </location>
    <ligand>
        <name>IMP</name>
        <dbReference type="ChEBI" id="CHEBI:58053"/>
    </ligand>
</feature>
<dbReference type="HAMAP" id="MF_01964">
    <property type="entry name" value="IMPDH"/>
    <property type="match status" value="1"/>
</dbReference>
<feature type="binding site" evidence="13">
    <location>
        <position position="252"/>
    </location>
    <ligand>
        <name>NAD(+)</name>
        <dbReference type="ChEBI" id="CHEBI:57540"/>
    </ligand>
</feature>
<evidence type="ECO:0000256" key="15">
    <source>
        <dbReference type="PIRSR" id="PIRSR000130-4"/>
    </source>
</evidence>
<feature type="binding site" description="in other chain" evidence="13 15">
    <location>
        <position position="309"/>
    </location>
    <ligand>
        <name>K(+)</name>
        <dbReference type="ChEBI" id="CHEBI:29103"/>
        <note>ligand shared between two tetrameric partners</note>
    </ligand>
</feature>
<dbReference type="PIRSF" id="PIRSF000130">
    <property type="entry name" value="IMPDH"/>
    <property type="match status" value="1"/>
</dbReference>
<dbReference type="UniPathway" id="UPA00601">
    <property type="reaction ID" value="UER00295"/>
</dbReference>
<keyword evidence="11 16" id="KW-0129">CBS domain</keyword>
<proteinExistence type="inferred from homology"/>
<dbReference type="InterPro" id="IPR013785">
    <property type="entry name" value="Aldolase_TIM"/>
</dbReference>
<evidence type="ECO:0000256" key="7">
    <source>
        <dbReference type="ARBA" id="ARBA00022755"/>
    </source>
</evidence>
<evidence type="ECO:0000256" key="14">
    <source>
        <dbReference type="PIRSR" id="PIRSR000130-3"/>
    </source>
</evidence>
<keyword evidence="4 13" id="KW-0479">Metal-binding</keyword>
<feature type="binding site" description="in other chain" evidence="13 15">
    <location>
        <position position="304"/>
    </location>
    <ligand>
        <name>K(+)</name>
        <dbReference type="ChEBI" id="CHEBI:29103"/>
        <note>ligand shared between two tetrameric partners</note>
    </ligand>
</feature>
<feature type="binding site" description="in other chain" evidence="13 15">
    <location>
        <position position="306"/>
    </location>
    <ligand>
        <name>K(+)</name>
        <dbReference type="ChEBI" id="CHEBI:29103"/>
        <note>ligand shared between two tetrameric partners</note>
    </ligand>
</feature>
<feature type="domain" description="CBS" evidence="19">
    <location>
        <begin position="159"/>
        <end position="215"/>
    </location>
</feature>
<feature type="binding site" evidence="13">
    <location>
        <begin position="342"/>
        <end position="344"/>
    </location>
    <ligand>
        <name>IMP</name>
        <dbReference type="ChEBI" id="CHEBI:58053"/>
    </ligand>
</feature>
<dbReference type="SMART" id="SM01240">
    <property type="entry name" value="IMPDH"/>
    <property type="match status" value="1"/>
</dbReference>
<evidence type="ECO:0000256" key="18">
    <source>
        <dbReference type="RuleBase" id="RU003928"/>
    </source>
</evidence>
<keyword evidence="5" id="KW-0677">Repeat</keyword>
<keyword evidence="21" id="KW-1185">Reference proteome</keyword>
<gene>
    <name evidence="13 20" type="primary">guaB</name>
    <name evidence="20" type="ORF">NARC_150090</name>
</gene>
<dbReference type="Proteomes" id="UP000315289">
    <property type="component" value="Unassembled WGS sequence"/>
</dbReference>
<keyword evidence="8 13" id="KW-0630">Potassium</keyword>
<evidence type="ECO:0000256" key="6">
    <source>
        <dbReference type="ARBA" id="ARBA00022749"/>
    </source>
</evidence>
<evidence type="ECO:0000256" key="8">
    <source>
        <dbReference type="ARBA" id="ARBA00022958"/>
    </source>
</evidence>
<feature type="binding site" evidence="13">
    <location>
        <position position="422"/>
    </location>
    <ligand>
        <name>IMP</name>
        <dbReference type="ChEBI" id="CHEBI:58053"/>
    </ligand>
</feature>
<feature type="active site" description="Thioimidate intermediate" evidence="13">
    <location>
        <position position="309"/>
    </location>
</feature>
<evidence type="ECO:0000256" key="17">
    <source>
        <dbReference type="RuleBase" id="RU003927"/>
    </source>
</evidence>
<comment type="caution">
    <text evidence="13">Lacks conserved residue(s) required for the propagation of feature annotation.</text>
</comment>
<dbReference type="Pfam" id="PF00478">
    <property type="entry name" value="IMPDH"/>
    <property type="match status" value="1"/>
</dbReference>
<accession>A0A557SSC0</accession>
<dbReference type="SMART" id="SM00116">
    <property type="entry name" value="CBS"/>
    <property type="match status" value="2"/>
</dbReference>
<reference evidence="20 21" key="1">
    <citation type="journal article" date="2019" name="Front. Microbiol.">
        <title>Ammonia Oxidation by the Arctic Terrestrial Thaumarchaeote Candidatus Nitrosocosmicus arcticus Is Stimulated by Increasing Temperatures.</title>
        <authorList>
            <person name="Alves R.J.E."/>
            <person name="Kerou M."/>
            <person name="Zappe A."/>
            <person name="Bittner R."/>
            <person name="Abby S.S."/>
            <person name="Schmidt H.A."/>
            <person name="Pfeifer K."/>
            <person name="Schleper C."/>
        </authorList>
    </citation>
    <scope>NUCLEOTIDE SEQUENCE [LARGE SCALE GENOMIC DNA]</scope>
    <source>
        <strain evidence="20 21">Kfb</strain>
    </source>
</reference>
<dbReference type="InterPro" id="IPR001093">
    <property type="entry name" value="IMP_DH_GMPRt"/>
</dbReference>
<evidence type="ECO:0000256" key="1">
    <source>
        <dbReference type="ARBA" id="ARBA00001958"/>
    </source>
</evidence>
<feature type="binding site" evidence="14">
    <location>
        <begin position="252"/>
        <end position="254"/>
    </location>
    <ligand>
        <name>NAD(+)</name>
        <dbReference type="ChEBI" id="CHEBI:57540"/>
    </ligand>
</feature>
<dbReference type="InterPro" id="IPR046342">
    <property type="entry name" value="CBS_dom_sf"/>
</dbReference>
<dbReference type="PANTHER" id="PTHR11911:SF111">
    <property type="entry name" value="INOSINE-5'-MONOPHOSPHATE DEHYDROGENASE"/>
    <property type="match status" value="1"/>
</dbReference>
<keyword evidence="7 13" id="KW-0658">Purine biosynthesis</keyword>
<keyword evidence="6 13" id="KW-0332">GMP biosynthesis</keyword>
<dbReference type="GO" id="GO:0006177">
    <property type="term" value="P:GMP biosynthetic process"/>
    <property type="evidence" value="ECO:0007669"/>
    <property type="project" value="UniProtKB-UniRule"/>
</dbReference>
<evidence type="ECO:0000256" key="11">
    <source>
        <dbReference type="ARBA" id="ARBA00023122"/>
    </source>
</evidence>
<protein>
    <recommendedName>
        <fullName evidence="13 18">Inosine-5'-monophosphate dehydrogenase</fullName>
        <shortName evidence="13">IMP dehydrogenase</shortName>
        <shortName evidence="13">IMPD</shortName>
        <shortName evidence="13">IMPDH</shortName>
        <ecNumber evidence="13 18">1.1.1.205</ecNumber>
    </recommendedName>
</protein>
<comment type="function">
    <text evidence="13">Catalyzes the conversion of inosine 5'-phosphate (IMP) to xanthosine 5'-phosphate (XMP), the first committed and rate-limiting step in the de novo synthesis of guanine nucleotides, and therefore plays an important role in the regulation of cell growth.</text>
</comment>
<evidence type="ECO:0000256" key="16">
    <source>
        <dbReference type="PROSITE-ProRule" id="PRU00703"/>
    </source>
</evidence>
<dbReference type="InterPro" id="IPR005990">
    <property type="entry name" value="IMP_DH"/>
</dbReference>